<reference evidence="1" key="1">
    <citation type="submission" date="2018-02" db="EMBL/GenBank/DDBJ databases">
        <title>Rhizophora mucronata_Transcriptome.</title>
        <authorList>
            <person name="Meera S.P."/>
            <person name="Sreeshan A."/>
            <person name="Augustine A."/>
        </authorList>
    </citation>
    <scope>NUCLEOTIDE SEQUENCE</scope>
    <source>
        <tissue evidence="1">Leaf</tissue>
    </source>
</reference>
<proteinExistence type="predicted"/>
<accession>A0A2P2P976</accession>
<dbReference type="EMBL" id="GGEC01070763">
    <property type="protein sequence ID" value="MBX51247.1"/>
    <property type="molecule type" value="Transcribed_RNA"/>
</dbReference>
<name>A0A2P2P976_RHIMU</name>
<protein>
    <submittedName>
        <fullName evidence="1">Uncharacterized protein</fullName>
    </submittedName>
</protein>
<organism evidence="1">
    <name type="scientific">Rhizophora mucronata</name>
    <name type="common">Asiatic mangrove</name>
    <dbReference type="NCBI Taxonomy" id="61149"/>
    <lineage>
        <taxon>Eukaryota</taxon>
        <taxon>Viridiplantae</taxon>
        <taxon>Streptophyta</taxon>
        <taxon>Embryophyta</taxon>
        <taxon>Tracheophyta</taxon>
        <taxon>Spermatophyta</taxon>
        <taxon>Magnoliopsida</taxon>
        <taxon>eudicotyledons</taxon>
        <taxon>Gunneridae</taxon>
        <taxon>Pentapetalae</taxon>
        <taxon>rosids</taxon>
        <taxon>fabids</taxon>
        <taxon>Malpighiales</taxon>
        <taxon>Rhizophoraceae</taxon>
        <taxon>Rhizophora</taxon>
    </lineage>
</organism>
<sequence length="26" mass="3227">MSKHLIHKNFSHRSWSCRYKIKVLNI</sequence>
<dbReference type="AlphaFoldDB" id="A0A2P2P976"/>
<evidence type="ECO:0000313" key="1">
    <source>
        <dbReference type="EMBL" id="MBX51247.1"/>
    </source>
</evidence>